<reference evidence="10" key="2">
    <citation type="submission" date="2023-02" db="EMBL/GenBank/DDBJ databases">
        <authorList>
            <consortium name="DOE Joint Genome Institute"/>
            <person name="Mondo S.J."/>
            <person name="Chang Y."/>
            <person name="Wang Y."/>
            <person name="Ahrendt S."/>
            <person name="Andreopoulos W."/>
            <person name="Barry K."/>
            <person name="Beard J."/>
            <person name="Benny G.L."/>
            <person name="Blankenship S."/>
            <person name="Bonito G."/>
            <person name="Cuomo C."/>
            <person name="Desiro A."/>
            <person name="Gervers K.A."/>
            <person name="Hundley H."/>
            <person name="Kuo A."/>
            <person name="LaButti K."/>
            <person name="Lang B.F."/>
            <person name="Lipzen A."/>
            <person name="O'Donnell K."/>
            <person name="Pangilinan J."/>
            <person name="Reynolds N."/>
            <person name="Sandor L."/>
            <person name="Smith M.W."/>
            <person name="Tsang A."/>
            <person name="Grigoriev I.V."/>
            <person name="Stajich J.E."/>
            <person name="Spatafora J.W."/>
        </authorList>
    </citation>
    <scope>NUCLEOTIDE SEQUENCE</scope>
    <source>
        <strain evidence="10">RSA 2281</strain>
    </source>
</reference>
<evidence type="ECO:0008006" key="12">
    <source>
        <dbReference type="Google" id="ProtNLM"/>
    </source>
</evidence>
<keyword evidence="7" id="KW-0539">Nucleus</keyword>
<protein>
    <recommendedName>
        <fullName evidence="12">Zinc finger Mcm10/DnaG-type domain-containing protein</fullName>
    </recommendedName>
</protein>
<dbReference type="Pfam" id="PF22379">
    <property type="entry name" value="OB_MCM10"/>
    <property type="match status" value="1"/>
</dbReference>
<dbReference type="EMBL" id="JAIXMP010000010">
    <property type="protein sequence ID" value="KAI9266517.1"/>
    <property type="molecule type" value="Genomic_DNA"/>
</dbReference>
<comment type="similarity">
    <text evidence="2">Belongs to the MCM10 family.</text>
</comment>
<keyword evidence="3" id="KW-0235">DNA replication</keyword>
<dbReference type="AlphaFoldDB" id="A0AAD5KCQ1"/>
<evidence type="ECO:0000256" key="7">
    <source>
        <dbReference type="ARBA" id="ARBA00023242"/>
    </source>
</evidence>
<evidence type="ECO:0000259" key="8">
    <source>
        <dbReference type="Pfam" id="PF09329"/>
    </source>
</evidence>
<organism evidence="10 11">
    <name type="scientific">Phascolomyces articulosus</name>
    <dbReference type="NCBI Taxonomy" id="60185"/>
    <lineage>
        <taxon>Eukaryota</taxon>
        <taxon>Fungi</taxon>
        <taxon>Fungi incertae sedis</taxon>
        <taxon>Mucoromycota</taxon>
        <taxon>Mucoromycotina</taxon>
        <taxon>Mucoromycetes</taxon>
        <taxon>Mucorales</taxon>
        <taxon>Lichtheimiaceae</taxon>
        <taxon>Phascolomyces</taxon>
    </lineage>
</organism>
<feature type="domain" description="Zinc finger Mcm10/DnaG-type" evidence="8">
    <location>
        <begin position="167"/>
        <end position="212"/>
    </location>
</feature>
<dbReference type="InterPro" id="IPR012340">
    <property type="entry name" value="NA-bd_OB-fold"/>
</dbReference>
<evidence type="ECO:0000256" key="3">
    <source>
        <dbReference type="ARBA" id="ARBA00022705"/>
    </source>
</evidence>
<evidence type="ECO:0000256" key="2">
    <source>
        <dbReference type="ARBA" id="ARBA00009679"/>
    </source>
</evidence>
<name>A0AAD5KCQ1_9FUNG</name>
<keyword evidence="4" id="KW-0479">Metal-binding</keyword>
<comment type="caution">
    <text evidence="10">The sequence shown here is derived from an EMBL/GenBank/DDBJ whole genome shotgun (WGS) entry which is preliminary data.</text>
</comment>
<comment type="subcellular location">
    <subcellularLocation>
        <location evidence="1">Nucleus</location>
    </subcellularLocation>
</comment>
<evidence type="ECO:0000256" key="5">
    <source>
        <dbReference type="ARBA" id="ARBA00022771"/>
    </source>
</evidence>
<evidence type="ECO:0000259" key="9">
    <source>
        <dbReference type="Pfam" id="PF22379"/>
    </source>
</evidence>
<dbReference type="InterPro" id="IPR015408">
    <property type="entry name" value="Znf_Mcm10/DnaG"/>
</dbReference>
<evidence type="ECO:0000313" key="11">
    <source>
        <dbReference type="Proteomes" id="UP001209540"/>
    </source>
</evidence>
<evidence type="ECO:0000256" key="6">
    <source>
        <dbReference type="ARBA" id="ARBA00022833"/>
    </source>
</evidence>
<dbReference type="Gene3D" id="2.40.50.140">
    <property type="entry name" value="Nucleic acid-binding proteins"/>
    <property type="match status" value="1"/>
</dbReference>
<evidence type="ECO:0000256" key="4">
    <source>
        <dbReference type="ARBA" id="ARBA00022723"/>
    </source>
</evidence>
<evidence type="ECO:0000313" key="10">
    <source>
        <dbReference type="EMBL" id="KAI9266517.1"/>
    </source>
</evidence>
<accession>A0AAD5KCQ1</accession>
<dbReference type="Pfam" id="PF09329">
    <property type="entry name" value="zf-primase"/>
    <property type="match status" value="1"/>
</dbReference>
<dbReference type="GO" id="GO:0006270">
    <property type="term" value="P:DNA replication initiation"/>
    <property type="evidence" value="ECO:0007669"/>
    <property type="project" value="InterPro"/>
</dbReference>
<evidence type="ECO:0000256" key="1">
    <source>
        <dbReference type="ARBA" id="ARBA00004123"/>
    </source>
</evidence>
<dbReference type="Proteomes" id="UP001209540">
    <property type="component" value="Unassembled WGS sequence"/>
</dbReference>
<dbReference type="InterPro" id="IPR055065">
    <property type="entry name" value="OB_MCM10"/>
</dbReference>
<dbReference type="GO" id="GO:0003688">
    <property type="term" value="F:DNA replication origin binding"/>
    <property type="evidence" value="ECO:0007669"/>
    <property type="project" value="TreeGrafter"/>
</dbReference>
<keyword evidence="11" id="KW-1185">Reference proteome</keyword>
<dbReference type="GO" id="GO:0043596">
    <property type="term" value="C:nuclear replication fork"/>
    <property type="evidence" value="ECO:0007669"/>
    <property type="project" value="TreeGrafter"/>
</dbReference>
<proteinExistence type="inferred from homology"/>
<dbReference type="GO" id="GO:0003697">
    <property type="term" value="F:single-stranded DNA binding"/>
    <property type="evidence" value="ECO:0007669"/>
    <property type="project" value="InterPro"/>
</dbReference>
<feature type="domain" description="MCM10 OB-fold" evidence="9">
    <location>
        <begin position="17"/>
        <end position="164"/>
    </location>
</feature>
<dbReference type="PANTHER" id="PTHR13454:SF11">
    <property type="entry name" value="PROTEIN MCM10 HOMOLOG"/>
    <property type="match status" value="1"/>
</dbReference>
<dbReference type="GO" id="GO:0008270">
    <property type="term" value="F:zinc ion binding"/>
    <property type="evidence" value="ECO:0007669"/>
    <property type="project" value="UniProtKB-KW"/>
</dbReference>
<keyword evidence="6" id="KW-0862">Zinc</keyword>
<dbReference type="InterPro" id="IPR040184">
    <property type="entry name" value="Mcm10"/>
</dbReference>
<dbReference type="PANTHER" id="PTHR13454">
    <property type="entry name" value="PROTEIN MCM10 HOMOLOG"/>
    <property type="match status" value="1"/>
</dbReference>
<sequence length="346" mass="39056">MDNTSDKIIYKIQLLTQLRLKKGYISSPDLESIFMSNAFISMDQLTIHVNKFKSIRVGQKPSKEWGTVGVIDQVKTYPVQIEEQKEEQDSKNNKKKGNNKFCIARVSNMSGVYFHLFVFGKAYKEFKDKLQVARVISVLKPDIARSSDRTADIALYVDSYEQLLIIGESEDLVQCSQFIRPSKQCPAMLDGRTGTLCNYHIELACKASKNSRMELASGDGGLEVRYAKVSAAGKSGRSMYQLTQPERKLDREFTYVFEGRGAITSEGKELNTKHPKKNIEDLKKNEELAGFLKGKSDPGAEMIRKIIGIQEEKKPKSNGLSVEAMLKMGYNHKEVLTKDQSDKKVL</sequence>
<gene>
    <name evidence="10" type="ORF">BDA99DRAFT_505902</name>
</gene>
<keyword evidence="5" id="KW-0863">Zinc-finger</keyword>
<reference evidence="10" key="1">
    <citation type="journal article" date="2022" name="IScience">
        <title>Evolution of zygomycete secretomes and the origins of terrestrial fungal ecologies.</title>
        <authorList>
            <person name="Chang Y."/>
            <person name="Wang Y."/>
            <person name="Mondo S."/>
            <person name="Ahrendt S."/>
            <person name="Andreopoulos W."/>
            <person name="Barry K."/>
            <person name="Beard J."/>
            <person name="Benny G.L."/>
            <person name="Blankenship S."/>
            <person name="Bonito G."/>
            <person name="Cuomo C."/>
            <person name="Desiro A."/>
            <person name="Gervers K.A."/>
            <person name="Hundley H."/>
            <person name="Kuo A."/>
            <person name="LaButti K."/>
            <person name="Lang B.F."/>
            <person name="Lipzen A."/>
            <person name="O'Donnell K."/>
            <person name="Pangilinan J."/>
            <person name="Reynolds N."/>
            <person name="Sandor L."/>
            <person name="Smith M.E."/>
            <person name="Tsang A."/>
            <person name="Grigoriev I.V."/>
            <person name="Stajich J.E."/>
            <person name="Spatafora J.W."/>
        </authorList>
    </citation>
    <scope>NUCLEOTIDE SEQUENCE</scope>
    <source>
        <strain evidence="10">RSA 2281</strain>
    </source>
</reference>